<dbReference type="AlphaFoldDB" id="A0A401NZ98"/>
<dbReference type="EMBL" id="BFAA01008260">
    <property type="protein sequence ID" value="GCB66191.1"/>
    <property type="molecule type" value="Genomic_DNA"/>
</dbReference>
<proteinExistence type="predicted"/>
<protein>
    <submittedName>
        <fullName evidence="2">Uncharacterized protein</fullName>
    </submittedName>
</protein>
<dbReference type="Proteomes" id="UP000288216">
    <property type="component" value="Unassembled WGS sequence"/>
</dbReference>
<name>A0A401NZ98_SCYTO</name>
<evidence type="ECO:0000313" key="2">
    <source>
        <dbReference type="EMBL" id="GCB66191.1"/>
    </source>
</evidence>
<sequence length="73" mass="8308">MQAVEATYVMRITNNEKLLVYDTRELLEPVSGETFDSDGSDDPNRSACNKAEYGRYTTNRMAKSYGYEQGSRL</sequence>
<feature type="region of interest" description="Disordered" evidence="1">
    <location>
        <begin position="31"/>
        <end position="51"/>
    </location>
</feature>
<comment type="caution">
    <text evidence="2">The sequence shown here is derived from an EMBL/GenBank/DDBJ whole genome shotgun (WGS) entry which is preliminary data.</text>
</comment>
<organism evidence="2 3">
    <name type="scientific">Scyliorhinus torazame</name>
    <name type="common">Cloudy catshark</name>
    <name type="synonym">Catulus torazame</name>
    <dbReference type="NCBI Taxonomy" id="75743"/>
    <lineage>
        <taxon>Eukaryota</taxon>
        <taxon>Metazoa</taxon>
        <taxon>Chordata</taxon>
        <taxon>Craniata</taxon>
        <taxon>Vertebrata</taxon>
        <taxon>Chondrichthyes</taxon>
        <taxon>Elasmobranchii</taxon>
        <taxon>Galeomorphii</taxon>
        <taxon>Galeoidea</taxon>
        <taxon>Carcharhiniformes</taxon>
        <taxon>Scyliorhinidae</taxon>
        <taxon>Scyliorhinus</taxon>
    </lineage>
</organism>
<evidence type="ECO:0000256" key="1">
    <source>
        <dbReference type="SAM" id="MobiDB-lite"/>
    </source>
</evidence>
<evidence type="ECO:0000313" key="3">
    <source>
        <dbReference type="Proteomes" id="UP000288216"/>
    </source>
</evidence>
<accession>A0A401NZ98</accession>
<gene>
    <name evidence="2" type="ORF">scyTo_0014965</name>
</gene>
<reference evidence="2 3" key="1">
    <citation type="journal article" date="2018" name="Nat. Ecol. Evol.">
        <title>Shark genomes provide insights into elasmobranch evolution and the origin of vertebrates.</title>
        <authorList>
            <person name="Hara Y"/>
            <person name="Yamaguchi K"/>
            <person name="Onimaru K"/>
            <person name="Kadota M"/>
            <person name="Koyanagi M"/>
            <person name="Keeley SD"/>
            <person name="Tatsumi K"/>
            <person name="Tanaka K"/>
            <person name="Motone F"/>
            <person name="Kageyama Y"/>
            <person name="Nozu R"/>
            <person name="Adachi N"/>
            <person name="Nishimura O"/>
            <person name="Nakagawa R"/>
            <person name="Tanegashima C"/>
            <person name="Kiyatake I"/>
            <person name="Matsumoto R"/>
            <person name="Murakumo K"/>
            <person name="Nishida K"/>
            <person name="Terakita A"/>
            <person name="Kuratani S"/>
            <person name="Sato K"/>
            <person name="Hyodo S Kuraku.S."/>
        </authorList>
    </citation>
    <scope>NUCLEOTIDE SEQUENCE [LARGE SCALE GENOMIC DNA]</scope>
</reference>
<keyword evidence="3" id="KW-1185">Reference proteome</keyword>